<dbReference type="EMBL" id="LWAE01000002">
    <property type="protein sequence ID" value="KZL92994.1"/>
    <property type="molecule type" value="Genomic_DNA"/>
</dbReference>
<evidence type="ECO:0000313" key="2">
    <source>
        <dbReference type="Proteomes" id="UP000076603"/>
    </source>
</evidence>
<sequence>MKELTQLISDFRTRNDEGTWEHRSAYSVEYVNGNRDVSIFYFEDVDGCVDCYLATPQEYFDKICQNPFILSEISDYERNHLKELVGDNAKIIHYHTDYSIRTGIIAYYCIYNFKKIEIELDVATMNVKVFDITKGVLSKEDFEMPIEDLISAHTLIRELFAEEDLDLQRCTCTKCNYTYFVQGMFNPEFDKCVYCNSSENVILEDYSVPNVG</sequence>
<proteinExistence type="predicted"/>
<dbReference type="AlphaFoldDB" id="A0A162TSB7"/>
<comment type="caution">
    <text evidence="1">The sequence shown here is derived from an EMBL/GenBank/DDBJ whole genome shotgun (WGS) entry which is preliminary data.</text>
</comment>
<accession>A0A162TSB7</accession>
<name>A0A162TSB7_9CLOT</name>
<evidence type="ECO:0000313" key="1">
    <source>
        <dbReference type="EMBL" id="KZL92994.1"/>
    </source>
</evidence>
<dbReference type="RefSeq" id="WP_066622912.1">
    <property type="nucleotide sequence ID" value="NZ_FQXL01000049.1"/>
</dbReference>
<dbReference type="PATRIC" id="fig|1121326.3.peg.2822"/>
<gene>
    <name evidence="1" type="ORF">CLMAG_28080</name>
</gene>
<dbReference type="Proteomes" id="UP000076603">
    <property type="component" value="Unassembled WGS sequence"/>
</dbReference>
<protein>
    <submittedName>
        <fullName evidence="1">Uncharacterized protein</fullName>
    </submittedName>
</protein>
<organism evidence="1 2">
    <name type="scientific">Clostridium magnum DSM 2767</name>
    <dbReference type="NCBI Taxonomy" id="1121326"/>
    <lineage>
        <taxon>Bacteria</taxon>
        <taxon>Bacillati</taxon>
        <taxon>Bacillota</taxon>
        <taxon>Clostridia</taxon>
        <taxon>Eubacteriales</taxon>
        <taxon>Clostridiaceae</taxon>
        <taxon>Clostridium</taxon>
    </lineage>
</organism>
<reference evidence="1 2" key="1">
    <citation type="submission" date="2016-04" db="EMBL/GenBank/DDBJ databases">
        <title>Genome sequence of Clostridium magnum DSM 2767.</title>
        <authorList>
            <person name="Poehlein A."/>
            <person name="Uhlig R."/>
            <person name="Fischer R."/>
            <person name="Bahl H."/>
            <person name="Daniel R."/>
        </authorList>
    </citation>
    <scope>NUCLEOTIDE SEQUENCE [LARGE SCALE GENOMIC DNA]</scope>
    <source>
        <strain evidence="1 2">DSM 2767</strain>
    </source>
</reference>
<keyword evidence="2" id="KW-1185">Reference proteome</keyword>